<comment type="caution">
    <text evidence="2">The sequence shown here is derived from an EMBL/GenBank/DDBJ whole genome shotgun (WGS) entry which is preliminary data.</text>
</comment>
<evidence type="ECO:0000313" key="2">
    <source>
        <dbReference type="EMBL" id="TVU18527.1"/>
    </source>
</evidence>
<feature type="compositionally biased region" description="Gly residues" evidence="1">
    <location>
        <begin position="249"/>
        <end position="259"/>
    </location>
</feature>
<organism evidence="2 3">
    <name type="scientific">Eragrostis curvula</name>
    <name type="common">weeping love grass</name>
    <dbReference type="NCBI Taxonomy" id="38414"/>
    <lineage>
        <taxon>Eukaryota</taxon>
        <taxon>Viridiplantae</taxon>
        <taxon>Streptophyta</taxon>
        <taxon>Embryophyta</taxon>
        <taxon>Tracheophyta</taxon>
        <taxon>Spermatophyta</taxon>
        <taxon>Magnoliopsida</taxon>
        <taxon>Liliopsida</taxon>
        <taxon>Poales</taxon>
        <taxon>Poaceae</taxon>
        <taxon>PACMAD clade</taxon>
        <taxon>Chloridoideae</taxon>
        <taxon>Eragrostideae</taxon>
        <taxon>Eragrostidinae</taxon>
        <taxon>Eragrostis</taxon>
    </lineage>
</organism>
<proteinExistence type="predicted"/>
<name>A0A5J9U4X3_9POAL</name>
<dbReference type="EMBL" id="RWGY01000029">
    <property type="protein sequence ID" value="TVU18527.1"/>
    <property type="molecule type" value="Genomic_DNA"/>
</dbReference>
<feature type="region of interest" description="Disordered" evidence="1">
    <location>
        <begin position="228"/>
        <end position="279"/>
    </location>
</feature>
<dbReference type="AlphaFoldDB" id="A0A5J9U4X3"/>
<dbReference type="Proteomes" id="UP000324897">
    <property type="component" value="Chromosome 7"/>
</dbReference>
<dbReference type="OrthoDB" id="690068at2759"/>
<keyword evidence="3" id="KW-1185">Reference proteome</keyword>
<feature type="non-terminal residue" evidence="2">
    <location>
        <position position="279"/>
    </location>
</feature>
<evidence type="ECO:0000256" key="1">
    <source>
        <dbReference type="SAM" id="MobiDB-lite"/>
    </source>
</evidence>
<gene>
    <name evidence="2" type="ORF">EJB05_34632</name>
</gene>
<sequence>MLPICPESSHHPLWDEEEEDDSGVDDILILACLREGSRRRKRKKNFSSETKVIYFVPDCNNNMGDNSRPLGEDDDLIELLWCNGLVVMQTHQKLPPQPEKPAPVPCAAPPPFPAPVPPAQEDDAGLWFPFALADSLDKDIFSDFFCEPPAPASAVGAAPVVAAGIKAGGKPCHRDDDVPVVADGGACTVSEAPCELMPPPKSTAHVSCSRQQTISFGDGEDLSKLVRARKRGDGGRAAGGGERVEGGRGRGAARGVGRGGARRGVAGRGQPAASTAPAR</sequence>
<evidence type="ECO:0000313" key="3">
    <source>
        <dbReference type="Proteomes" id="UP000324897"/>
    </source>
</evidence>
<reference evidence="2 3" key="1">
    <citation type="journal article" date="2019" name="Sci. Rep.">
        <title>A high-quality genome of Eragrostis curvula grass provides insights into Poaceae evolution and supports new strategies to enhance forage quality.</title>
        <authorList>
            <person name="Carballo J."/>
            <person name="Santos B.A.C.M."/>
            <person name="Zappacosta D."/>
            <person name="Garbus I."/>
            <person name="Selva J.P."/>
            <person name="Gallo C.A."/>
            <person name="Diaz A."/>
            <person name="Albertini E."/>
            <person name="Caccamo M."/>
            <person name="Echenique V."/>
        </authorList>
    </citation>
    <scope>NUCLEOTIDE SEQUENCE [LARGE SCALE GENOMIC DNA]</scope>
    <source>
        <strain evidence="3">cv. Victoria</strain>
        <tissue evidence="2">Leaf</tissue>
    </source>
</reference>
<feature type="region of interest" description="Disordered" evidence="1">
    <location>
        <begin position="1"/>
        <end position="20"/>
    </location>
</feature>
<protein>
    <submittedName>
        <fullName evidence="2">Uncharacterized protein</fullName>
    </submittedName>
</protein>
<feature type="non-terminal residue" evidence="2">
    <location>
        <position position="1"/>
    </location>
</feature>
<accession>A0A5J9U4X3</accession>
<dbReference type="Gramene" id="TVU18527">
    <property type="protein sequence ID" value="TVU18527"/>
    <property type="gene ID" value="EJB05_34632"/>
</dbReference>